<gene>
    <name evidence="2" type="ORF">OESDEN_16821</name>
</gene>
<accession>A0A0B1SHV8</accession>
<dbReference type="PROSITE" id="PS51396">
    <property type="entry name" value="PUL"/>
    <property type="match status" value="1"/>
</dbReference>
<proteinExistence type="predicted"/>
<dbReference type="InterPro" id="IPR013535">
    <property type="entry name" value="PUL_dom"/>
</dbReference>
<dbReference type="InterPro" id="IPR011989">
    <property type="entry name" value="ARM-like"/>
</dbReference>
<evidence type="ECO:0000313" key="3">
    <source>
        <dbReference type="Proteomes" id="UP000053660"/>
    </source>
</evidence>
<evidence type="ECO:0000259" key="1">
    <source>
        <dbReference type="PROSITE" id="PS51396"/>
    </source>
</evidence>
<protein>
    <submittedName>
        <fullName evidence="2">PUL domain protein</fullName>
    </submittedName>
</protein>
<evidence type="ECO:0000313" key="2">
    <source>
        <dbReference type="EMBL" id="KHJ83481.1"/>
    </source>
</evidence>
<dbReference type="AlphaFoldDB" id="A0A0B1SHV8"/>
<dbReference type="Pfam" id="PF08324">
    <property type="entry name" value="PUL"/>
    <property type="match status" value="1"/>
</dbReference>
<dbReference type="Gene3D" id="1.25.10.10">
    <property type="entry name" value="Leucine-rich Repeat Variant"/>
    <property type="match status" value="1"/>
</dbReference>
<reference evidence="2 3" key="1">
    <citation type="submission" date="2014-03" db="EMBL/GenBank/DDBJ databases">
        <title>Draft genome of the hookworm Oesophagostomum dentatum.</title>
        <authorList>
            <person name="Mitreva M."/>
        </authorList>
    </citation>
    <scope>NUCLEOTIDE SEQUENCE [LARGE SCALE GENOMIC DNA]</scope>
    <source>
        <strain evidence="2 3">OD-Hann</strain>
    </source>
</reference>
<feature type="domain" description="PUL" evidence="1">
    <location>
        <begin position="1"/>
        <end position="219"/>
    </location>
</feature>
<sequence length="223" mass="24576">MSASTSLNHELLATALETGLQWSIEDLVPILDVFRVALLDETLNTHFCDMKARGEGTQQRLTALLLSEPPDAVSILVCRSMTNAFAHSCGREMLSRDFQTLFTVVANQLTSNKAALQLAAASALANWSLLLLKRSEKVAELGPREDAIRAFVKLCDEKLTSFGSLSEAAMIRLLQAIVTFMWGDTTLAKSRNMLTIINRMKDAVVDERGKNIARDIAEMIYAV</sequence>
<keyword evidence="3" id="KW-1185">Reference proteome</keyword>
<organism evidence="2 3">
    <name type="scientific">Oesophagostomum dentatum</name>
    <name type="common">Nodular worm</name>
    <dbReference type="NCBI Taxonomy" id="61180"/>
    <lineage>
        <taxon>Eukaryota</taxon>
        <taxon>Metazoa</taxon>
        <taxon>Ecdysozoa</taxon>
        <taxon>Nematoda</taxon>
        <taxon>Chromadorea</taxon>
        <taxon>Rhabditida</taxon>
        <taxon>Rhabditina</taxon>
        <taxon>Rhabditomorpha</taxon>
        <taxon>Strongyloidea</taxon>
        <taxon>Strongylidae</taxon>
        <taxon>Oesophagostomum</taxon>
    </lineage>
</organism>
<dbReference type="Proteomes" id="UP000053660">
    <property type="component" value="Unassembled WGS sequence"/>
</dbReference>
<dbReference type="OrthoDB" id="10265988at2759"/>
<name>A0A0B1SHV8_OESDE</name>
<dbReference type="EMBL" id="KN573252">
    <property type="protein sequence ID" value="KHJ83481.1"/>
    <property type="molecule type" value="Genomic_DNA"/>
</dbReference>